<sequence>MSKSQLLLRNTIPQPKSNYKTVCANKTSIQRDLDNQTAVHAIELTTEQRFIRGRLFGGAIY</sequence>
<reference evidence="1 2" key="1">
    <citation type="submission" date="2019-11" db="EMBL/GenBank/DDBJ databases">
        <title>Whole genome sequence of Oryza granulata.</title>
        <authorList>
            <person name="Li W."/>
        </authorList>
    </citation>
    <scope>NUCLEOTIDE SEQUENCE [LARGE SCALE GENOMIC DNA]</scope>
    <source>
        <strain evidence="2">cv. Menghai</strain>
        <tissue evidence="1">Leaf</tissue>
    </source>
</reference>
<evidence type="ECO:0000313" key="1">
    <source>
        <dbReference type="EMBL" id="KAF0896310.1"/>
    </source>
</evidence>
<dbReference type="EMBL" id="SPHZ02000010">
    <property type="protein sequence ID" value="KAF0896310.1"/>
    <property type="molecule type" value="Genomic_DNA"/>
</dbReference>
<keyword evidence="2" id="KW-1185">Reference proteome</keyword>
<dbReference type="AlphaFoldDB" id="A0A6G1C836"/>
<evidence type="ECO:0000313" key="2">
    <source>
        <dbReference type="Proteomes" id="UP000479710"/>
    </source>
</evidence>
<protein>
    <submittedName>
        <fullName evidence="1">Uncharacterized protein</fullName>
    </submittedName>
</protein>
<proteinExistence type="predicted"/>
<name>A0A6G1C836_9ORYZ</name>
<dbReference type="Proteomes" id="UP000479710">
    <property type="component" value="Unassembled WGS sequence"/>
</dbReference>
<organism evidence="1 2">
    <name type="scientific">Oryza meyeriana var. granulata</name>
    <dbReference type="NCBI Taxonomy" id="110450"/>
    <lineage>
        <taxon>Eukaryota</taxon>
        <taxon>Viridiplantae</taxon>
        <taxon>Streptophyta</taxon>
        <taxon>Embryophyta</taxon>
        <taxon>Tracheophyta</taxon>
        <taxon>Spermatophyta</taxon>
        <taxon>Magnoliopsida</taxon>
        <taxon>Liliopsida</taxon>
        <taxon>Poales</taxon>
        <taxon>Poaceae</taxon>
        <taxon>BOP clade</taxon>
        <taxon>Oryzoideae</taxon>
        <taxon>Oryzeae</taxon>
        <taxon>Oryzinae</taxon>
        <taxon>Oryza</taxon>
        <taxon>Oryza meyeriana</taxon>
    </lineage>
</organism>
<comment type="caution">
    <text evidence="1">The sequence shown here is derived from an EMBL/GenBank/DDBJ whole genome shotgun (WGS) entry which is preliminary data.</text>
</comment>
<gene>
    <name evidence="1" type="ORF">E2562_021847</name>
</gene>
<accession>A0A6G1C836</accession>